<dbReference type="GO" id="GO:0005634">
    <property type="term" value="C:nucleus"/>
    <property type="evidence" value="ECO:0007669"/>
    <property type="project" value="UniProtKB-SubCell"/>
</dbReference>
<dbReference type="Pfam" id="PF00096">
    <property type="entry name" value="zf-C2H2"/>
    <property type="match status" value="5"/>
</dbReference>
<name>A0A815C207_9BILA</name>
<evidence type="ECO:0000313" key="12">
    <source>
        <dbReference type="Proteomes" id="UP000663854"/>
    </source>
</evidence>
<dbReference type="SUPFAM" id="SSF57667">
    <property type="entry name" value="beta-beta-alpha zinc fingers"/>
    <property type="match status" value="2"/>
</dbReference>
<evidence type="ECO:0000256" key="1">
    <source>
        <dbReference type="ARBA" id="ARBA00004123"/>
    </source>
</evidence>
<proteinExistence type="predicted"/>
<reference evidence="10" key="1">
    <citation type="submission" date="2021-02" db="EMBL/GenBank/DDBJ databases">
        <authorList>
            <person name="Nowell W R."/>
        </authorList>
    </citation>
    <scope>NUCLEOTIDE SEQUENCE</scope>
</reference>
<dbReference type="GO" id="GO:0008270">
    <property type="term" value="F:zinc ion binding"/>
    <property type="evidence" value="ECO:0007669"/>
    <property type="project" value="UniProtKB-KW"/>
</dbReference>
<dbReference type="FunFam" id="3.30.160.60:FF:000126">
    <property type="entry name" value="Mds1 and evi1 complex locus protein"/>
    <property type="match status" value="1"/>
</dbReference>
<dbReference type="AlphaFoldDB" id="A0A815C207"/>
<dbReference type="PROSITE" id="PS50157">
    <property type="entry name" value="ZINC_FINGER_C2H2_2"/>
    <property type="match status" value="5"/>
</dbReference>
<dbReference type="SMART" id="SM00355">
    <property type="entry name" value="ZnF_C2H2"/>
    <property type="match status" value="5"/>
</dbReference>
<evidence type="ECO:0000313" key="13">
    <source>
        <dbReference type="Proteomes" id="UP000663870"/>
    </source>
</evidence>
<keyword evidence="13" id="KW-1185">Reference proteome</keyword>
<feature type="region of interest" description="Disordered" evidence="8">
    <location>
        <begin position="216"/>
        <end position="249"/>
    </location>
</feature>
<dbReference type="InterPro" id="IPR036236">
    <property type="entry name" value="Znf_C2H2_sf"/>
</dbReference>
<comment type="caution">
    <text evidence="10">The sequence shown here is derived from an EMBL/GenBank/DDBJ whole genome shotgun (WGS) entry which is preliminary data.</text>
</comment>
<keyword evidence="2" id="KW-0479">Metal-binding</keyword>
<evidence type="ECO:0000313" key="11">
    <source>
        <dbReference type="EMBL" id="CAF1557236.1"/>
    </source>
</evidence>
<feature type="domain" description="C2H2-type" evidence="9">
    <location>
        <begin position="317"/>
        <end position="344"/>
    </location>
</feature>
<feature type="domain" description="C2H2-type" evidence="9">
    <location>
        <begin position="345"/>
        <end position="372"/>
    </location>
</feature>
<dbReference type="EMBL" id="CAJNOH010002175">
    <property type="protein sequence ID" value="CAF1277791.1"/>
    <property type="molecule type" value="Genomic_DNA"/>
</dbReference>
<evidence type="ECO:0000256" key="8">
    <source>
        <dbReference type="SAM" id="MobiDB-lite"/>
    </source>
</evidence>
<feature type="domain" description="C2H2-type" evidence="9">
    <location>
        <begin position="97"/>
        <end position="124"/>
    </location>
</feature>
<evidence type="ECO:0000256" key="2">
    <source>
        <dbReference type="ARBA" id="ARBA00022723"/>
    </source>
</evidence>
<keyword evidence="5" id="KW-0862">Zinc</keyword>
<dbReference type="InterPro" id="IPR050331">
    <property type="entry name" value="Zinc_finger"/>
</dbReference>
<gene>
    <name evidence="11" type="ORF">JXQ802_LOCUS44075</name>
    <name evidence="10" type="ORF">PYM288_LOCUS28723</name>
</gene>
<keyword evidence="6" id="KW-0539">Nucleus</keyword>
<dbReference type="GO" id="GO:0010468">
    <property type="term" value="P:regulation of gene expression"/>
    <property type="evidence" value="ECO:0007669"/>
    <property type="project" value="TreeGrafter"/>
</dbReference>
<dbReference type="InterPro" id="IPR013087">
    <property type="entry name" value="Znf_C2H2_type"/>
</dbReference>
<comment type="subcellular location">
    <subcellularLocation>
        <location evidence="1">Nucleus</location>
    </subcellularLocation>
</comment>
<protein>
    <recommendedName>
        <fullName evidence="9">C2H2-type domain-containing protein</fullName>
    </recommendedName>
</protein>
<keyword evidence="3" id="KW-0677">Repeat</keyword>
<evidence type="ECO:0000256" key="6">
    <source>
        <dbReference type="ARBA" id="ARBA00023242"/>
    </source>
</evidence>
<feature type="domain" description="C2H2-type" evidence="9">
    <location>
        <begin position="126"/>
        <end position="157"/>
    </location>
</feature>
<evidence type="ECO:0000313" key="10">
    <source>
        <dbReference type="EMBL" id="CAF1277791.1"/>
    </source>
</evidence>
<dbReference type="Gene3D" id="3.30.160.60">
    <property type="entry name" value="Classic Zinc Finger"/>
    <property type="match status" value="4"/>
</dbReference>
<dbReference type="FunFam" id="3.30.160.60:FF:000690">
    <property type="entry name" value="Zinc finger protein 354C"/>
    <property type="match status" value="1"/>
</dbReference>
<feature type="domain" description="C2H2-type" evidence="9">
    <location>
        <begin position="69"/>
        <end position="96"/>
    </location>
</feature>
<keyword evidence="4 7" id="KW-0863">Zinc-finger</keyword>
<sequence>MKTNRVVVVKTIQSVDFNHLFLSHNSIKINSSIKDNDEVIKNTSCDTNEVDNHIENSDSELENQNHQQYSCLQCEKSFTTLSGLKQHMHIHSSIKPYQCEVCLKSYTQFSNLCRHKRMHVNCRTKVKCKFCGQIFSNSTTLNKHQHFCGSIMSSSLPLRPPVCLNKEQINNWLWNLNLPFSLLPYLQRSTSTDPFINGTLSSFLFPLSLNSIEQKTTSNTNDDSIPLDLSIKKSSSPRKRSLSSSSSSSLSCEIISPHVLLSNDQQQQQNPSLSNKTDEQQLITSINHSNLYDSQYHHLPIDKSYSLNTRLSNKYKYICSYCGKDFPRSANLTRHLRTHTGEQPYDCKYCERSFSISSNLQRHIRNIHNREK</sequence>
<dbReference type="FunFam" id="3.30.160.60:FF:000112">
    <property type="entry name" value="Mds1 and evi1 complex locus protein"/>
    <property type="match status" value="1"/>
</dbReference>
<evidence type="ECO:0000256" key="4">
    <source>
        <dbReference type="ARBA" id="ARBA00022771"/>
    </source>
</evidence>
<accession>A0A815C207</accession>
<evidence type="ECO:0000259" key="9">
    <source>
        <dbReference type="PROSITE" id="PS50157"/>
    </source>
</evidence>
<evidence type="ECO:0000256" key="7">
    <source>
        <dbReference type="PROSITE-ProRule" id="PRU00042"/>
    </source>
</evidence>
<dbReference type="EMBL" id="CAJNOL010003308">
    <property type="protein sequence ID" value="CAF1557236.1"/>
    <property type="molecule type" value="Genomic_DNA"/>
</dbReference>
<dbReference type="Proteomes" id="UP000663870">
    <property type="component" value="Unassembled WGS sequence"/>
</dbReference>
<dbReference type="FunFam" id="3.30.160.60:FF:000100">
    <property type="entry name" value="Zinc finger 45-like"/>
    <property type="match status" value="1"/>
</dbReference>
<dbReference type="PROSITE" id="PS00028">
    <property type="entry name" value="ZINC_FINGER_C2H2_1"/>
    <property type="match status" value="4"/>
</dbReference>
<evidence type="ECO:0000256" key="5">
    <source>
        <dbReference type="ARBA" id="ARBA00022833"/>
    </source>
</evidence>
<organism evidence="10 12">
    <name type="scientific">Rotaria sordida</name>
    <dbReference type="NCBI Taxonomy" id="392033"/>
    <lineage>
        <taxon>Eukaryota</taxon>
        <taxon>Metazoa</taxon>
        <taxon>Spiralia</taxon>
        <taxon>Gnathifera</taxon>
        <taxon>Rotifera</taxon>
        <taxon>Eurotatoria</taxon>
        <taxon>Bdelloidea</taxon>
        <taxon>Philodinida</taxon>
        <taxon>Philodinidae</taxon>
        <taxon>Rotaria</taxon>
    </lineage>
</organism>
<dbReference type="PANTHER" id="PTHR16515">
    <property type="entry name" value="PR DOMAIN ZINC FINGER PROTEIN"/>
    <property type="match status" value="1"/>
</dbReference>
<evidence type="ECO:0000256" key="3">
    <source>
        <dbReference type="ARBA" id="ARBA00022737"/>
    </source>
</evidence>
<dbReference type="PANTHER" id="PTHR16515:SF49">
    <property type="entry name" value="GASTRULA ZINC FINGER PROTEIN XLCGF49.1-LIKE-RELATED"/>
    <property type="match status" value="1"/>
</dbReference>
<dbReference type="Proteomes" id="UP000663854">
    <property type="component" value="Unassembled WGS sequence"/>
</dbReference>